<protein>
    <submittedName>
        <fullName evidence="1">Uncharacterized protein</fullName>
    </submittedName>
</protein>
<accession>A0ABR7WWN4</accession>
<reference evidence="1 2" key="1">
    <citation type="submission" date="2020-09" db="EMBL/GenBank/DDBJ databases">
        <title>Novel species of Mucilaginibacter isolated from a glacier on the Tibetan Plateau.</title>
        <authorList>
            <person name="Liu Q."/>
            <person name="Xin Y.-H."/>
        </authorList>
    </citation>
    <scope>NUCLEOTIDE SEQUENCE [LARGE SCALE GENOMIC DNA]</scope>
    <source>
        <strain evidence="1 2">ZT4R22</strain>
    </source>
</reference>
<dbReference type="RefSeq" id="WP_191191353.1">
    <property type="nucleotide sequence ID" value="NZ_JACWMY010000014.1"/>
</dbReference>
<dbReference type="EMBL" id="JACWMY010000014">
    <property type="protein sequence ID" value="MBD1366713.1"/>
    <property type="molecule type" value="Genomic_DNA"/>
</dbReference>
<keyword evidence="2" id="KW-1185">Reference proteome</keyword>
<organism evidence="1 2">
    <name type="scientific">Mucilaginibacter pankratovii</name>
    <dbReference type="NCBI Taxonomy" id="2772110"/>
    <lineage>
        <taxon>Bacteria</taxon>
        <taxon>Pseudomonadati</taxon>
        <taxon>Bacteroidota</taxon>
        <taxon>Sphingobacteriia</taxon>
        <taxon>Sphingobacteriales</taxon>
        <taxon>Sphingobacteriaceae</taxon>
        <taxon>Mucilaginibacter</taxon>
    </lineage>
</organism>
<dbReference type="Proteomes" id="UP000606600">
    <property type="component" value="Unassembled WGS sequence"/>
</dbReference>
<sequence>MTTVIIQSDSDKKTSLLMQLAEELGLSSEAQTFHDLTVNDMVTGIGRKATDEELIAYLNKGIDDKPIDIDVAFAKYFHE</sequence>
<proteinExistence type="predicted"/>
<name>A0ABR7WWN4_9SPHI</name>
<gene>
    <name evidence="1" type="ORF">IDJ77_23075</name>
</gene>
<evidence type="ECO:0000313" key="1">
    <source>
        <dbReference type="EMBL" id="MBD1366713.1"/>
    </source>
</evidence>
<evidence type="ECO:0000313" key="2">
    <source>
        <dbReference type="Proteomes" id="UP000606600"/>
    </source>
</evidence>
<comment type="caution">
    <text evidence="1">The sequence shown here is derived from an EMBL/GenBank/DDBJ whole genome shotgun (WGS) entry which is preliminary data.</text>
</comment>